<sequence length="108" mass="12155">MGCSLGLGYSFYFIIGIGFGERCRLSGGDIGVQRRISALKQKYWRSEKNIGSQAEVSAFREEYRLSSRSIGHQRRKSAFKQKYLSSDENTGHQAKTSAILIGLNSNIW</sequence>
<accession>A0A6N8FHX9</accession>
<dbReference type="RefSeq" id="WP_155669175.1">
    <property type="nucleotide sequence ID" value="NZ_WOCA01000009.1"/>
</dbReference>
<proteinExistence type="predicted"/>
<gene>
    <name evidence="1" type="ORF">GMD78_12530</name>
</gene>
<dbReference type="Proteomes" id="UP000469125">
    <property type="component" value="Unassembled WGS sequence"/>
</dbReference>
<dbReference type="AlphaFoldDB" id="A0A6N8FHX9"/>
<dbReference type="EMBL" id="WOCA01000009">
    <property type="protein sequence ID" value="MUK89200.1"/>
    <property type="molecule type" value="Genomic_DNA"/>
</dbReference>
<evidence type="ECO:0000313" key="2">
    <source>
        <dbReference type="Proteomes" id="UP000469125"/>
    </source>
</evidence>
<organism evidence="1 2">
    <name type="scientific">Ornithinibacillus caprae</name>
    <dbReference type="NCBI Taxonomy" id="2678566"/>
    <lineage>
        <taxon>Bacteria</taxon>
        <taxon>Bacillati</taxon>
        <taxon>Bacillota</taxon>
        <taxon>Bacilli</taxon>
        <taxon>Bacillales</taxon>
        <taxon>Bacillaceae</taxon>
        <taxon>Ornithinibacillus</taxon>
    </lineage>
</organism>
<keyword evidence="2" id="KW-1185">Reference proteome</keyword>
<name>A0A6N8FHX9_9BACI</name>
<protein>
    <submittedName>
        <fullName evidence="1">Uncharacterized protein</fullName>
    </submittedName>
</protein>
<comment type="caution">
    <text evidence="1">The sequence shown here is derived from an EMBL/GenBank/DDBJ whole genome shotgun (WGS) entry which is preliminary data.</text>
</comment>
<reference evidence="1 2" key="1">
    <citation type="submission" date="2019-11" db="EMBL/GenBank/DDBJ databases">
        <authorList>
            <person name="Li X."/>
        </authorList>
    </citation>
    <scope>NUCLEOTIDE SEQUENCE [LARGE SCALE GENOMIC DNA]</scope>
    <source>
        <strain evidence="1 2">L9</strain>
    </source>
</reference>
<evidence type="ECO:0000313" key="1">
    <source>
        <dbReference type="EMBL" id="MUK89200.1"/>
    </source>
</evidence>